<dbReference type="InterPro" id="IPR015943">
    <property type="entry name" value="WD40/YVTN_repeat-like_dom_sf"/>
</dbReference>
<keyword evidence="3" id="KW-1185">Reference proteome</keyword>
<dbReference type="Proteomes" id="UP000784294">
    <property type="component" value="Unassembled WGS sequence"/>
</dbReference>
<name>A0A3S5CPA7_9PLAT</name>
<dbReference type="OrthoDB" id="10250769at2759"/>
<comment type="caution">
    <text evidence="2">The sequence shown here is derived from an EMBL/GenBank/DDBJ whole genome shotgun (WGS) entry which is preliminary data.</text>
</comment>
<feature type="region of interest" description="Disordered" evidence="1">
    <location>
        <begin position="1"/>
        <end position="59"/>
    </location>
</feature>
<dbReference type="EMBL" id="CAAALY010254272">
    <property type="protein sequence ID" value="VEL37193.1"/>
    <property type="molecule type" value="Genomic_DNA"/>
</dbReference>
<accession>A0A3S5CPA7</accession>
<evidence type="ECO:0000313" key="2">
    <source>
        <dbReference type="EMBL" id="VEL37193.1"/>
    </source>
</evidence>
<evidence type="ECO:0000313" key="3">
    <source>
        <dbReference type="Proteomes" id="UP000784294"/>
    </source>
</evidence>
<feature type="compositionally biased region" description="Polar residues" evidence="1">
    <location>
        <begin position="24"/>
        <end position="43"/>
    </location>
</feature>
<protein>
    <submittedName>
        <fullName evidence="2">Uncharacterized protein</fullName>
    </submittedName>
</protein>
<organism evidence="2 3">
    <name type="scientific">Protopolystoma xenopodis</name>
    <dbReference type="NCBI Taxonomy" id="117903"/>
    <lineage>
        <taxon>Eukaryota</taxon>
        <taxon>Metazoa</taxon>
        <taxon>Spiralia</taxon>
        <taxon>Lophotrochozoa</taxon>
        <taxon>Platyhelminthes</taxon>
        <taxon>Monogenea</taxon>
        <taxon>Polyopisthocotylea</taxon>
        <taxon>Polystomatidea</taxon>
        <taxon>Polystomatidae</taxon>
        <taxon>Protopolystoma</taxon>
    </lineage>
</organism>
<proteinExistence type="predicted"/>
<dbReference type="AlphaFoldDB" id="A0A3S5CPA7"/>
<sequence>MYAPGLPGRSAKKQKKRKSFASPGLSNLSYLLSRGNSSKTPSGHHNADESKKSGLHNEQAAPWLLTPASQMATRATRAEDWDSLAVIHAGRRPVTTWDVVRGTRGKHWLDPACFRGLAGSALRLYRKTVATVIVIFVIKALDW</sequence>
<feature type="compositionally biased region" description="Basic residues" evidence="1">
    <location>
        <begin position="10"/>
        <end position="19"/>
    </location>
</feature>
<reference evidence="2" key="1">
    <citation type="submission" date="2018-11" db="EMBL/GenBank/DDBJ databases">
        <authorList>
            <consortium name="Pathogen Informatics"/>
        </authorList>
    </citation>
    <scope>NUCLEOTIDE SEQUENCE</scope>
</reference>
<evidence type="ECO:0000256" key="1">
    <source>
        <dbReference type="SAM" id="MobiDB-lite"/>
    </source>
</evidence>
<gene>
    <name evidence="2" type="ORF">PXEA_LOCUS30633</name>
</gene>
<dbReference type="Gene3D" id="2.130.10.10">
    <property type="entry name" value="YVTN repeat-like/Quinoprotein amine dehydrogenase"/>
    <property type="match status" value="1"/>
</dbReference>